<sequence length="117" mass="13063">MTADAPYDGTDFYCDIAVPHPERLDVVHEDERVLAFHHTRPFWAVHVVVVPKRHLASLTTLTDDDADDVRALLSVVQTVARQVETEHGAAAVLTNLGAYQDSKHLHVHVHSGDRLVR</sequence>
<dbReference type="InterPro" id="IPR036265">
    <property type="entry name" value="HIT-like_sf"/>
</dbReference>
<evidence type="ECO:0000259" key="2">
    <source>
        <dbReference type="PROSITE" id="PS51084"/>
    </source>
</evidence>
<gene>
    <name evidence="3" type="ORF">GCM10023340_22390</name>
</gene>
<accession>A0ABP9PQ75</accession>
<protein>
    <submittedName>
        <fullName evidence="3">HIT domain-containing protein</fullName>
    </submittedName>
</protein>
<dbReference type="Proteomes" id="UP001500221">
    <property type="component" value="Unassembled WGS sequence"/>
</dbReference>
<proteinExistence type="predicted"/>
<dbReference type="RefSeq" id="WP_345458343.1">
    <property type="nucleotide sequence ID" value="NZ_BAABKG010000003.1"/>
</dbReference>
<evidence type="ECO:0000313" key="4">
    <source>
        <dbReference type="Proteomes" id="UP001500221"/>
    </source>
</evidence>
<comment type="caution">
    <text evidence="3">The sequence shown here is derived from an EMBL/GenBank/DDBJ whole genome shotgun (WGS) entry which is preliminary data.</text>
</comment>
<name>A0ABP9PQ75_9ACTN</name>
<evidence type="ECO:0000256" key="1">
    <source>
        <dbReference type="PROSITE-ProRule" id="PRU00464"/>
    </source>
</evidence>
<dbReference type="PANTHER" id="PTHR23089">
    <property type="entry name" value="HISTIDINE TRIAD HIT PROTEIN"/>
    <property type="match status" value="1"/>
</dbReference>
<dbReference type="Gene3D" id="3.30.428.10">
    <property type="entry name" value="HIT-like"/>
    <property type="match status" value="1"/>
</dbReference>
<dbReference type="InterPro" id="IPR001310">
    <property type="entry name" value="Histidine_triad_HIT"/>
</dbReference>
<feature type="domain" description="HIT" evidence="2">
    <location>
        <begin position="12"/>
        <end position="117"/>
    </location>
</feature>
<keyword evidence="4" id="KW-1185">Reference proteome</keyword>
<dbReference type="SUPFAM" id="SSF54197">
    <property type="entry name" value="HIT-like"/>
    <property type="match status" value="1"/>
</dbReference>
<dbReference type="EMBL" id="BAABKG010000003">
    <property type="protein sequence ID" value="GAA5148495.1"/>
    <property type="molecule type" value="Genomic_DNA"/>
</dbReference>
<reference evidence="4" key="1">
    <citation type="journal article" date="2019" name="Int. J. Syst. Evol. Microbiol.">
        <title>The Global Catalogue of Microorganisms (GCM) 10K type strain sequencing project: providing services to taxonomists for standard genome sequencing and annotation.</title>
        <authorList>
            <consortium name="The Broad Institute Genomics Platform"/>
            <consortium name="The Broad Institute Genome Sequencing Center for Infectious Disease"/>
            <person name="Wu L."/>
            <person name="Ma J."/>
        </authorList>
    </citation>
    <scope>NUCLEOTIDE SEQUENCE [LARGE SCALE GENOMIC DNA]</scope>
    <source>
        <strain evidence="4">JCM 18459</strain>
    </source>
</reference>
<dbReference type="Pfam" id="PF01230">
    <property type="entry name" value="HIT"/>
    <property type="match status" value="1"/>
</dbReference>
<dbReference type="InterPro" id="IPR011146">
    <property type="entry name" value="HIT-like"/>
</dbReference>
<organism evidence="3 4">
    <name type="scientific">Nocardioides marinquilinus</name>
    <dbReference type="NCBI Taxonomy" id="1210400"/>
    <lineage>
        <taxon>Bacteria</taxon>
        <taxon>Bacillati</taxon>
        <taxon>Actinomycetota</taxon>
        <taxon>Actinomycetes</taxon>
        <taxon>Propionibacteriales</taxon>
        <taxon>Nocardioidaceae</taxon>
        <taxon>Nocardioides</taxon>
    </lineage>
</organism>
<feature type="short sequence motif" description="Histidine triad motif" evidence="1">
    <location>
        <begin position="104"/>
        <end position="108"/>
    </location>
</feature>
<dbReference type="PROSITE" id="PS51084">
    <property type="entry name" value="HIT_2"/>
    <property type="match status" value="1"/>
</dbReference>
<evidence type="ECO:0000313" key="3">
    <source>
        <dbReference type="EMBL" id="GAA5148495.1"/>
    </source>
</evidence>